<feature type="domain" description="Anthranilate synthase component I N-terminal" evidence="5">
    <location>
        <begin position="23"/>
        <end position="180"/>
    </location>
</feature>
<keyword evidence="7" id="KW-1185">Reference proteome</keyword>
<dbReference type="PANTHER" id="PTHR11236">
    <property type="entry name" value="AMINOBENZOATE/ANTHRANILATE SYNTHASE"/>
    <property type="match status" value="1"/>
</dbReference>
<dbReference type="Pfam" id="PF00425">
    <property type="entry name" value="Chorismate_bind"/>
    <property type="match status" value="1"/>
</dbReference>
<dbReference type="PRINTS" id="PR00095">
    <property type="entry name" value="ANTSNTHASEI"/>
</dbReference>
<evidence type="ECO:0000256" key="2">
    <source>
        <dbReference type="ARBA" id="ARBA00023239"/>
    </source>
</evidence>
<dbReference type="EMBL" id="CP049869">
    <property type="protein sequence ID" value="QIK79159.1"/>
    <property type="molecule type" value="Genomic_DNA"/>
</dbReference>
<dbReference type="Gene3D" id="3.60.120.10">
    <property type="entry name" value="Anthranilate synthase"/>
    <property type="match status" value="1"/>
</dbReference>
<evidence type="ECO:0000256" key="3">
    <source>
        <dbReference type="ARBA" id="ARBA00047683"/>
    </source>
</evidence>
<sequence length="515" mass="55717">MMRTPSLKSGDAMALYRQLPGSHDPLELYRKLSRNGAPNTALFENAAGQAMILAAAAVRVTCRGGEVVVTSLGDGGPDVIAALADKLAERVSNRAEGELRLRYERSTSSDLEERLLAPSPFDVLRALTRFPSSSPEEKFTVFCGGVVAFDHVDLFEELPQPASDPLGYPDFEFWVGEGLVLVEPGGKARILSTFFGSDDAGRATRAYHSAVARLDALYERTQAKLEVPEEVRPTANDLEPEPDLNDAEYADLVTRVKENIAAGDVYQIVPSRTFRVPCADPLAAYARQRKSDPSPYMFFVSGAEHILFGASPETSVKVWREGGTPMVEVKPIAGTRRRGETADEDDRLEADLRLDVKEGAEHIMLVDLARNDVARVSTPGSRRVAKLLTVERYARVMHLVSSVTGELAQGLDCLDALQSCLNVGTLSGAPKLRATELLRGYEATKRGPYGGAVGWLSGTGEMDTGVIIRSAVVKNGQAYVRAGAGVVHDSDPRAEMEETKQKASAVLAALRGETR</sequence>
<comment type="catalytic activity">
    <reaction evidence="3">
        <text>chorismate + L-glutamine = anthranilate + pyruvate + L-glutamate + H(+)</text>
        <dbReference type="Rhea" id="RHEA:21732"/>
        <dbReference type="ChEBI" id="CHEBI:15361"/>
        <dbReference type="ChEBI" id="CHEBI:15378"/>
        <dbReference type="ChEBI" id="CHEBI:16567"/>
        <dbReference type="ChEBI" id="CHEBI:29748"/>
        <dbReference type="ChEBI" id="CHEBI:29985"/>
        <dbReference type="ChEBI" id="CHEBI:58359"/>
        <dbReference type="EC" id="4.1.3.27"/>
    </reaction>
</comment>
<dbReference type="InterPro" id="IPR005801">
    <property type="entry name" value="ADC_synthase"/>
</dbReference>
<organism evidence="6 7">
    <name type="scientific">Sphingomonas piscis</name>
    <dbReference type="NCBI Taxonomy" id="2714943"/>
    <lineage>
        <taxon>Bacteria</taxon>
        <taxon>Pseudomonadati</taxon>
        <taxon>Pseudomonadota</taxon>
        <taxon>Alphaproteobacteria</taxon>
        <taxon>Sphingomonadales</taxon>
        <taxon>Sphingomonadaceae</taxon>
        <taxon>Sphingomonas</taxon>
    </lineage>
</organism>
<feature type="domain" description="Chorismate-utilising enzyme C-terminal" evidence="4">
    <location>
        <begin position="246"/>
        <end position="502"/>
    </location>
</feature>
<dbReference type="InterPro" id="IPR006805">
    <property type="entry name" value="Anth_synth_I_N"/>
</dbReference>
<dbReference type="RefSeq" id="WP_166411550.1">
    <property type="nucleotide sequence ID" value="NZ_CP049869.1"/>
</dbReference>
<gene>
    <name evidence="6" type="ORF">G7077_09880</name>
</gene>
<dbReference type="Proteomes" id="UP000503222">
    <property type="component" value="Chromosome"/>
</dbReference>
<keyword evidence="2 6" id="KW-0456">Lyase</keyword>
<name>A0A6G7YQZ4_9SPHN</name>
<dbReference type="EC" id="4.1.3.27" evidence="1"/>
<dbReference type="NCBIfam" id="NF010079">
    <property type="entry name" value="PRK13564.1"/>
    <property type="match status" value="1"/>
</dbReference>
<evidence type="ECO:0000313" key="6">
    <source>
        <dbReference type="EMBL" id="QIK79159.1"/>
    </source>
</evidence>
<dbReference type="Pfam" id="PF04715">
    <property type="entry name" value="Anth_synt_I_N"/>
    <property type="match status" value="1"/>
</dbReference>
<dbReference type="GO" id="GO:0000162">
    <property type="term" value="P:L-tryptophan biosynthetic process"/>
    <property type="evidence" value="ECO:0007669"/>
    <property type="project" value="TreeGrafter"/>
</dbReference>
<evidence type="ECO:0000313" key="7">
    <source>
        <dbReference type="Proteomes" id="UP000503222"/>
    </source>
</evidence>
<dbReference type="InterPro" id="IPR019999">
    <property type="entry name" value="Anth_synth_I-like"/>
</dbReference>
<reference evidence="6 7" key="1">
    <citation type="submission" date="2020-03" db="EMBL/GenBank/DDBJ databases">
        <title>Sphingomonas sp. nov., isolated from fish.</title>
        <authorList>
            <person name="Hyun D.-W."/>
            <person name="Bae J.-W."/>
        </authorList>
    </citation>
    <scope>NUCLEOTIDE SEQUENCE [LARGE SCALE GENOMIC DNA]</scope>
    <source>
        <strain evidence="6 7">HDW15B</strain>
    </source>
</reference>
<dbReference type="InterPro" id="IPR015890">
    <property type="entry name" value="Chorismate_C"/>
</dbReference>
<protein>
    <recommendedName>
        <fullName evidence="1">anthranilate synthase</fullName>
        <ecNumber evidence="1">4.1.3.27</ecNumber>
    </recommendedName>
</protein>
<dbReference type="PANTHER" id="PTHR11236:SF49">
    <property type="entry name" value="ANTHRANILATE SYNTHASE COMPONENT 1"/>
    <property type="match status" value="1"/>
</dbReference>
<evidence type="ECO:0000256" key="1">
    <source>
        <dbReference type="ARBA" id="ARBA00012266"/>
    </source>
</evidence>
<proteinExistence type="predicted"/>
<accession>A0A6G7YQZ4</accession>
<evidence type="ECO:0000259" key="5">
    <source>
        <dbReference type="Pfam" id="PF04715"/>
    </source>
</evidence>
<dbReference type="SUPFAM" id="SSF56322">
    <property type="entry name" value="ADC synthase"/>
    <property type="match status" value="1"/>
</dbReference>
<dbReference type="KEGG" id="spii:G7077_09880"/>
<dbReference type="GO" id="GO:0004049">
    <property type="term" value="F:anthranilate synthase activity"/>
    <property type="evidence" value="ECO:0007669"/>
    <property type="project" value="UniProtKB-EC"/>
</dbReference>
<evidence type="ECO:0000259" key="4">
    <source>
        <dbReference type="Pfam" id="PF00425"/>
    </source>
</evidence>
<dbReference type="AlphaFoldDB" id="A0A6G7YQZ4"/>